<dbReference type="AlphaFoldDB" id="A0AAN6NP20"/>
<organism evidence="2 3">
    <name type="scientific">Pseudoneurospora amorphoporcata</name>
    <dbReference type="NCBI Taxonomy" id="241081"/>
    <lineage>
        <taxon>Eukaryota</taxon>
        <taxon>Fungi</taxon>
        <taxon>Dikarya</taxon>
        <taxon>Ascomycota</taxon>
        <taxon>Pezizomycotina</taxon>
        <taxon>Sordariomycetes</taxon>
        <taxon>Sordariomycetidae</taxon>
        <taxon>Sordariales</taxon>
        <taxon>Sordariaceae</taxon>
        <taxon>Pseudoneurospora</taxon>
    </lineage>
</organism>
<keyword evidence="3" id="KW-1185">Reference proteome</keyword>
<accession>A0AAN6NP20</accession>
<name>A0AAN6NP20_9PEZI</name>
<gene>
    <name evidence="2" type="ORF">QBC32DRAFT_327858</name>
</gene>
<feature type="region of interest" description="Disordered" evidence="1">
    <location>
        <begin position="1"/>
        <end position="29"/>
    </location>
</feature>
<reference evidence="2" key="1">
    <citation type="journal article" date="2023" name="Mol. Phylogenet. Evol.">
        <title>Genome-scale phylogeny and comparative genomics of the fungal order Sordariales.</title>
        <authorList>
            <person name="Hensen N."/>
            <person name="Bonometti L."/>
            <person name="Westerberg I."/>
            <person name="Brannstrom I.O."/>
            <person name="Guillou S."/>
            <person name="Cros-Aarteil S."/>
            <person name="Calhoun S."/>
            <person name="Haridas S."/>
            <person name="Kuo A."/>
            <person name="Mondo S."/>
            <person name="Pangilinan J."/>
            <person name="Riley R."/>
            <person name="LaButti K."/>
            <person name="Andreopoulos B."/>
            <person name="Lipzen A."/>
            <person name="Chen C."/>
            <person name="Yan M."/>
            <person name="Daum C."/>
            <person name="Ng V."/>
            <person name="Clum A."/>
            <person name="Steindorff A."/>
            <person name="Ohm R.A."/>
            <person name="Martin F."/>
            <person name="Silar P."/>
            <person name="Natvig D.O."/>
            <person name="Lalanne C."/>
            <person name="Gautier V."/>
            <person name="Ament-Velasquez S.L."/>
            <person name="Kruys A."/>
            <person name="Hutchinson M.I."/>
            <person name="Powell A.J."/>
            <person name="Barry K."/>
            <person name="Miller A.N."/>
            <person name="Grigoriev I.V."/>
            <person name="Debuchy R."/>
            <person name="Gladieux P."/>
            <person name="Hiltunen Thoren M."/>
            <person name="Johannesson H."/>
        </authorList>
    </citation>
    <scope>NUCLEOTIDE SEQUENCE</scope>
    <source>
        <strain evidence="2">CBS 626.80</strain>
    </source>
</reference>
<protein>
    <submittedName>
        <fullName evidence="2">Uncharacterized protein</fullName>
    </submittedName>
</protein>
<proteinExistence type="predicted"/>
<dbReference type="EMBL" id="MU859267">
    <property type="protein sequence ID" value="KAK3948373.1"/>
    <property type="molecule type" value="Genomic_DNA"/>
</dbReference>
<reference evidence="2" key="2">
    <citation type="submission" date="2023-06" db="EMBL/GenBank/DDBJ databases">
        <authorList>
            <consortium name="Lawrence Berkeley National Laboratory"/>
            <person name="Mondo S.J."/>
            <person name="Hensen N."/>
            <person name="Bonometti L."/>
            <person name="Westerberg I."/>
            <person name="Brannstrom I.O."/>
            <person name="Guillou S."/>
            <person name="Cros-Aarteil S."/>
            <person name="Calhoun S."/>
            <person name="Haridas S."/>
            <person name="Kuo A."/>
            <person name="Pangilinan J."/>
            <person name="Riley R."/>
            <person name="Labutti K."/>
            <person name="Andreopoulos B."/>
            <person name="Lipzen A."/>
            <person name="Chen C."/>
            <person name="Yanf M."/>
            <person name="Daum C."/>
            <person name="Ng V."/>
            <person name="Clum A."/>
            <person name="Steindorff A."/>
            <person name="Ohm R."/>
            <person name="Martin F."/>
            <person name="Silar P."/>
            <person name="Natvig D."/>
            <person name="Lalanne C."/>
            <person name="Gautier V."/>
            <person name="Ament-Velasquez S.L."/>
            <person name="Kruys A."/>
            <person name="Hutchinson M.I."/>
            <person name="Powell A.J."/>
            <person name="Barry K."/>
            <person name="Miller A.N."/>
            <person name="Grigoriev I.V."/>
            <person name="Debuchy R."/>
            <person name="Gladieux P."/>
            <person name="Thoren M.H."/>
            <person name="Johannesson H."/>
        </authorList>
    </citation>
    <scope>NUCLEOTIDE SEQUENCE</scope>
    <source>
        <strain evidence="2">CBS 626.80</strain>
    </source>
</reference>
<sequence>MADAKESKPVPVESQNSEKESGSKSTSKFCGEIFGGPGVSDNATKDRAMATVGFVLNQERNATKIHVWMALFTGADCPKISYPSGAYSVVSYHGKFARMAWYMPASSPEVVNEKRLSGLAVAQALYIADERLRFLPDDLKPKKATIKVFVSCVETLNNIDDPSTIEGDGREAQLEVVKLIEKLTHSLCNIVGINVRVYLQWLPGTYAKMKCARDFAKRCRRKTGRKNAYFVGNEEMDVETIPEGISAFIEEQTAEDGDTRMTKESEAALERPDATVDVVMEDALVEIIRPAEGQVGVGQEITHNEEKLDEAEATASGQVLSNLQVSKEKDEKGMNNEVLSNDELSNDEESLVDQQIFADFYEHQIPFRPAANGSA</sequence>
<evidence type="ECO:0000256" key="1">
    <source>
        <dbReference type="SAM" id="MobiDB-lite"/>
    </source>
</evidence>
<feature type="region of interest" description="Disordered" evidence="1">
    <location>
        <begin position="309"/>
        <end position="347"/>
    </location>
</feature>
<feature type="compositionally biased region" description="Polar residues" evidence="1">
    <location>
        <begin position="315"/>
        <end position="325"/>
    </location>
</feature>
<comment type="caution">
    <text evidence="2">The sequence shown here is derived from an EMBL/GenBank/DDBJ whole genome shotgun (WGS) entry which is preliminary data.</text>
</comment>
<evidence type="ECO:0000313" key="3">
    <source>
        <dbReference type="Proteomes" id="UP001303222"/>
    </source>
</evidence>
<evidence type="ECO:0000313" key="2">
    <source>
        <dbReference type="EMBL" id="KAK3948373.1"/>
    </source>
</evidence>
<dbReference type="Proteomes" id="UP001303222">
    <property type="component" value="Unassembled WGS sequence"/>
</dbReference>